<evidence type="ECO:0000313" key="2">
    <source>
        <dbReference type="EMBL" id="TQM77271.1"/>
    </source>
</evidence>
<feature type="region of interest" description="Disordered" evidence="1">
    <location>
        <begin position="30"/>
        <end position="55"/>
    </location>
</feature>
<protein>
    <submittedName>
        <fullName evidence="2">Uncharacterized protein</fullName>
    </submittedName>
</protein>
<accession>A0A543J362</accession>
<dbReference type="Proteomes" id="UP000319213">
    <property type="component" value="Unassembled WGS sequence"/>
</dbReference>
<proteinExistence type="predicted"/>
<name>A0A543J362_9ACTN</name>
<dbReference type="EMBL" id="VFPQ01000001">
    <property type="protein sequence ID" value="TQM77271.1"/>
    <property type="molecule type" value="Genomic_DNA"/>
</dbReference>
<keyword evidence="3" id="KW-1185">Reference proteome</keyword>
<organism evidence="2 3">
    <name type="scientific">Thermopolyspora flexuosa</name>
    <dbReference type="NCBI Taxonomy" id="103836"/>
    <lineage>
        <taxon>Bacteria</taxon>
        <taxon>Bacillati</taxon>
        <taxon>Actinomycetota</taxon>
        <taxon>Actinomycetes</taxon>
        <taxon>Streptosporangiales</taxon>
        <taxon>Streptosporangiaceae</taxon>
        <taxon>Thermopolyspora</taxon>
    </lineage>
</organism>
<sequence>MHSEILYQIAKNRLADLREDAADRRTVRQAMATRRKEHSNGRWSLRGPLGKRQRS</sequence>
<evidence type="ECO:0000313" key="3">
    <source>
        <dbReference type="Proteomes" id="UP000319213"/>
    </source>
</evidence>
<reference evidence="2 3" key="1">
    <citation type="submission" date="2019-06" db="EMBL/GenBank/DDBJ databases">
        <title>Sequencing the genomes of 1000 actinobacteria strains.</title>
        <authorList>
            <person name="Klenk H.-P."/>
        </authorList>
    </citation>
    <scope>NUCLEOTIDE SEQUENCE [LARGE SCALE GENOMIC DNA]</scope>
    <source>
        <strain evidence="2 3">DSM 43186</strain>
    </source>
</reference>
<dbReference type="AlphaFoldDB" id="A0A543J362"/>
<evidence type="ECO:0000256" key="1">
    <source>
        <dbReference type="SAM" id="MobiDB-lite"/>
    </source>
</evidence>
<comment type="caution">
    <text evidence="2">The sequence shown here is derived from an EMBL/GenBank/DDBJ whole genome shotgun (WGS) entry which is preliminary data.</text>
</comment>
<gene>
    <name evidence="2" type="ORF">FHX40_4028</name>
</gene>